<protein>
    <submittedName>
        <fullName evidence="1">CLUMA_CG002313, isoform A</fullName>
    </submittedName>
</protein>
<accession>A0A1J1HQN4</accession>
<organism evidence="1 2">
    <name type="scientific">Clunio marinus</name>
    <dbReference type="NCBI Taxonomy" id="568069"/>
    <lineage>
        <taxon>Eukaryota</taxon>
        <taxon>Metazoa</taxon>
        <taxon>Ecdysozoa</taxon>
        <taxon>Arthropoda</taxon>
        <taxon>Hexapoda</taxon>
        <taxon>Insecta</taxon>
        <taxon>Pterygota</taxon>
        <taxon>Neoptera</taxon>
        <taxon>Endopterygota</taxon>
        <taxon>Diptera</taxon>
        <taxon>Nematocera</taxon>
        <taxon>Chironomoidea</taxon>
        <taxon>Chironomidae</taxon>
        <taxon>Clunio</taxon>
    </lineage>
</organism>
<proteinExistence type="predicted"/>
<sequence>MRKKYLIIIAFEKFVQLLAFFVGQVALKTSLFNYFCLKQIFEVSTISLPTFNVLCCKTFLKSQIIYPT</sequence>
<gene>
    <name evidence="1" type="ORF">CLUMA_CG002313</name>
</gene>
<name>A0A1J1HQN4_9DIPT</name>
<keyword evidence="2" id="KW-1185">Reference proteome</keyword>
<dbReference type="Proteomes" id="UP000183832">
    <property type="component" value="Unassembled WGS sequence"/>
</dbReference>
<evidence type="ECO:0000313" key="2">
    <source>
        <dbReference type="Proteomes" id="UP000183832"/>
    </source>
</evidence>
<evidence type="ECO:0000313" key="1">
    <source>
        <dbReference type="EMBL" id="CRK88521.1"/>
    </source>
</evidence>
<dbReference type="AlphaFoldDB" id="A0A1J1HQN4"/>
<reference evidence="1 2" key="1">
    <citation type="submission" date="2015-04" db="EMBL/GenBank/DDBJ databases">
        <authorList>
            <person name="Syromyatnikov M.Y."/>
            <person name="Popov V.N."/>
        </authorList>
    </citation>
    <scope>NUCLEOTIDE SEQUENCE [LARGE SCALE GENOMIC DNA]</scope>
</reference>
<dbReference type="EMBL" id="CVRI01000008">
    <property type="protein sequence ID" value="CRK88521.1"/>
    <property type="molecule type" value="Genomic_DNA"/>
</dbReference>